<gene>
    <name evidence="1" type="ORF">SWZG_00277</name>
</gene>
<dbReference type="KEGG" id="vg:15011191"/>
<dbReference type="Proteomes" id="UP000201252">
    <property type="component" value="Segment"/>
</dbReference>
<dbReference type="EMBL" id="HQ633071">
    <property type="protein sequence ID" value="AGH31781.1"/>
    <property type="molecule type" value="Genomic_DNA"/>
</dbReference>
<organism evidence="1 2">
    <name type="scientific">Synechococcus phage S-SKS1</name>
    <dbReference type="NCBI Taxonomy" id="754042"/>
    <lineage>
        <taxon>Viruses</taxon>
        <taxon>Duplodnaviria</taxon>
        <taxon>Heunggongvirae</taxon>
        <taxon>Uroviricota</taxon>
        <taxon>Caudoviricetes</taxon>
        <taxon>Llyrvirus</taxon>
        <taxon>Llyrvirus SSKS1</taxon>
    </lineage>
</organism>
<evidence type="ECO:0000313" key="2">
    <source>
        <dbReference type="Proteomes" id="UP000201252"/>
    </source>
</evidence>
<dbReference type="OrthoDB" id="27798at10239"/>
<keyword evidence="2" id="KW-1185">Reference proteome</keyword>
<dbReference type="RefSeq" id="YP_007674633.1">
    <property type="nucleotide sequence ID" value="NC_020851.1"/>
</dbReference>
<evidence type="ECO:0000313" key="1">
    <source>
        <dbReference type="EMBL" id="AGH31781.1"/>
    </source>
</evidence>
<sequence length="53" mass="6319">MLELLFYTTLTCQQTDSIILRMQKNENIGNDFRIELVETMKESNPECYWDAND</sequence>
<name>M4QPS0_9CAUD</name>
<proteinExistence type="predicted"/>
<accession>M4QPS0</accession>
<dbReference type="GeneID" id="15011191"/>
<protein>
    <submittedName>
        <fullName evidence="1">Uncharacterized protein</fullName>
    </submittedName>
</protein>
<reference evidence="1 2" key="1">
    <citation type="submission" date="2010-10" db="EMBL/GenBank/DDBJ databases">
        <title>The Genome Sequence of Synechococcus phage S-SKS1.</title>
        <authorList>
            <consortium name="The Broad Institute Genome Sequencing Platform"/>
            <person name="Henn M.R."/>
            <person name="Clokie M."/>
            <person name="Levin J."/>
            <person name="Malboeuf C."/>
            <person name="Casali M."/>
            <person name="Russ C."/>
            <person name="Lennon N."/>
            <person name="Chapman S.B."/>
            <person name="Erlich R."/>
            <person name="Young S.K."/>
            <person name="Yandava C."/>
            <person name="Zeng Q."/>
            <person name="Alvarado L."/>
            <person name="Anderson S."/>
            <person name="Berlin A."/>
            <person name="Chen Z."/>
            <person name="Freedman E."/>
            <person name="Gellesch M."/>
            <person name="Goldberg J."/>
            <person name="Green L."/>
            <person name="Griggs A."/>
            <person name="Gujja S."/>
            <person name="Heilman E.R."/>
            <person name="Heiman D."/>
            <person name="Hollinger A."/>
            <person name="Howarth C."/>
            <person name="Larson L."/>
            <person name="Mehta T."/>
            <person name="Pearson M."/>
            <person name="Roberts A."/>
            <person name="Ryan E."/>
            <person name="Saif S."/>
            <person name="Shea T."/>
            <person name="Shenoy N."/>
            <person name="Sisk P."/>
            <person name="Stolte C."/>
            <person name="Sykes S."/>
            <person name="White J."/>
            <person name="Haas B."/>
            <person name="Nusbaum C."/>
            <person name="Birren B."/>
        </authorList>
    </citation>
    <scope>NUCLEOTIDE SEQUENCE [LARGE SCALE GENOMIC DNA]</scope>
</reference>